<feature type="chain" id="PRO_5025436084" evidence="2">
    <location>
        <begin position="22"/>
        <end position="308"/>
    </location>
</feature>
<dbReference type="PANTHER" id="PTHR15583">
    <property type="entry name" value="INTERLEUKIN-17 RECEPTOR"/>
    <property type="match status" value="1"/>
</dbReference>
<organism evidence="4 5">
    <name type="scientific">Myripristis murdjan</name>
    <name type="common">pinecone soldierfish</name>
    <dbReference type="NCBI Taxonomy" id="586833"/>
    <lineage>
        <taxon>Eukaryota</taxon>
        <taxon>Metazoa</taxon>
        <taxon>Chordata</taxon>
        <taxon>Craniata</taxon>
        <taxon>Vertebrata</taxon>
        <taxon>Euteleostomi</taxon>
        <taxon>Actinopterygii</taxon>
        <taxon>Neopterygii</taxon>
        <taxon>Teleostei</taxon>
        <taxon>Neoteleostei</taxon>
        <taxon>Acanthomorphata</taxon>
        <taxon>Holocentriformes</taxon>
        <taxon>Holocentridae</taxon>
        <taxon>Myripristis</taxon>
    </lineage>
</organism>
<keyword evidence="1 2" id="KW-0732">Signal</keyword>
<name>A0A667ZYR8_9TELE</name>
<evidence type="ECO:0000256" key="1">
    <source>
        <dbReference type="ARBA" id="ARBA00022729"/>
    </source>
</evidence>
<evidence type="ECO:0000313" key="4">
    <source>
        <dbReference type="Ensembl" id="ENSMMDP00005038046.1"/>
    </source>
</evidence>
<reference evidence="4" key="2">
    <citation type="submission" date="2025-08" db="UniProtKB">
        <authorList>
            <consortium name="Ensembl"/>
        </authorList>
    </citation>
    <scope>IDENTIFICATION</scope>
</reference>
<reference evidence="4" key="1">
    <citation type="submission" date="2019-06" db="EMBL/GenBank/DDBJ databases">
        <authorList>
            <consortium name="Wellcome Sanger Institute Data Sharing"/>
        </authorList>
    </citation>
    <scope>NUCLEOTIDE SEQUENCE [LARGE SCALE GENOMIC DNA]</scope>
</reference>
<dbReference type="GeneTree" id="ENSGT00940000162605"/>
<evidence type="ECO:0000313" key="5">
    <source>
        <dbReference type="Proteomes" id="UP000472263"/>
    </source>
</evidence>
<feature type="signal peptide" evidence="2">
    <location>
        <begin position="1"/>
        <end position="21"/>
    </location>
</feature>
<evidence type="ECO:0000259" key="3">
    <source>
        <dbReference type="Pfam" id="PF15037"/>
    </source>
</evidence>
<accession>A0A667ZYR8</accession>
<dbReference type="Ensembl" id="ENSMMDT00005038847.1">
    <property type="protein sequence ID" value="ENSMMDP00005038046.1"/>
    <property type="gene ID" value="ENSMMDG00005017723.1"/>
</dbReference>
<dbReference type="InParanoid" id="A0A667ZYR8"/>
<sequence>INLSFFLTLLCADLFSPPCQSAPVGLNSSSVFHNVTLSTVMRCEGRQKCSLHLRVSTVLHLTESIHGVSICTLTAGMMGACRLLSFSKASRQKLDGQQVAYCLEVQVTLKTLPSYCGVTWTRSYRSPDCRSGDLRRHIPECITGRLWYDVNPEKKELTVRVSDMLEDKDYHLRLCRKGFICTGTGSSALIKKEETKKNATLSYSRPLPCLCIEGWSATMDAPRVQVCPFKDRLEELWFGVTYDPVEETLSWEPTCPVTAEITLCQKGEDGVCVDLPRTSQTVGREKVEPHPEMCMKVMITTDFALFGS</sequence>
<reference evidence="4" key="3">
    <citation type="submission" date="2025-09" db="UniProtKB">
        <authorList>
            <consortium name="Ensembl"/>
        </authorList>
    </citation>
    <scope>IDENTIFICATION</scope>
</reference>
<proteinExistence type="predicted"/>
<feature type="domain" description="Interleukin-17 receptor C/E N-terminal" evidence="3">
    <location>
        <begin position="94"/>
        <end position="300"/>
    </location>
</feature>
<dbReference type="InterPro" id="IPR039465">
    <property type="entry name" value="IL-17_rcpt-like"/>
</dbReference>
<protein>
    <submittedName>
        <fullName evidence="4">Interleukin 17 receptor E like</fullName>
    </submittedName>
</protein>
<dbReference type="AlphaFoldDB" id="A0A667ZYR8"/>
<dbReference type="Pfam" id="PF15037">
    <property type="entry name" value="IL17_R_N"/>
    <property type="match status" value="1"/>
</dbReference>
<dbReference type="GO" id="GO:0030368">
    <property type="term" value="F:interleukin-17 receptor activity"/>
    <property type="evidence" value="ECO:0007669"/>
    <property type="project" value="InterPro"/>
</dbReference>
<dbReference type="Proteomes" id="UP000472263">
    <property type="component" value="Chromosome 23"/>
</dbReference>
<evidence type="ECO:0000256" key="2">
    <source>
        <dbReference type="SAM" id="SignalP"/>
    </source>
</evidence>
<dbReference type="InterPro" id="IPR027841">
    <property type="entry name" value="IL-17_rcpt_C/E_N"/>
</dbReference>
<keyword evidence="5" id="KW-1185">Reference proteome</keyword>
<dbReference type="PANTHER" id="PTHR15583:SF10">
    <property type="entry name" value="INTERLEUKIN-17 RECEPTOR E-LIKE-RELATED"/>
    <property type="match status" value="1"/>
</dbReference>